<dbReference type="RefSeq" id="XP_019628059.1">
    <property type="nucleotide sequence ID" value="XM_019772500.1"/>
</dbReference>
<keyword evidence="6" id="KW-0675">Receptor</keyword>
<keyword evidence="6" id="KW-0297">G-protein coupled receptor</keyword>
<organism evidence="9 10">
    <name type="scientific">Branchiostoma belcheri</name>
    <name type="common">Amphioxus</name>
    <dbReference type="NCBI Taxonomy" id="7741"/>
    <lineage>
        <taxon>Eukaryota</taxon>
        <taxon>Metazoa</taxon>
        <taxon>Chordata</taxon>
        <taxon>Cephalochordata</taxon>
        <taxon>Leptocardii</taxon>
        <taxon>Amphioxiformes</taxon>
        <taxon>Branchiostomatidae</taxon>
        <taxon>Branchiostoma</taxon>
    </lineage>
</organism>
<dbReference type="PRINTS" id="PR00237">
    <property type="entry name" value="GPCRRHODOPSN"/>
</dbReference>
<dbReference type="Proteomes" id="UP000515135">
    <property type="component" value="Unplaced"/>
</dbReference>
<dbReference type="KEGG" id="bbel:109472662"/>
<dbReference type="InterPro" id="IPR000276">
    <property type="entry name" value="GPCR_Rhodpsn"/>
</dbReference>
<feature type="domain" description="G-protein coupled receptors family 1 profile" evidence="8">
    <location>
        <begin position="116"/>
        <end position="361"/>
    </location>
</feature>
<proteinExistence type="inferred from homology"/>
<protein>
    <submittedName>
        <fullName evidence="10">Sphingosine 1-phosphate receptor 4-like</fullName>
    </submittedName>
</protein>
<keyword evidence="2" id="KW-1003">Cell membrane</keyword>
<dbReference type="Gene3D" id="1.20.1070.10">
    <property type="entry name" value="Rhodopsin 7-helix transmembrane proteins"/>
    <property type="match status" value="1"/>
</dbReference>
<keyword evidence="9" id="KW-1185">Reference proteome</keyword>
<dbReference type="CDD" id="cd14972">
    <property type="entry name" value="7tmA_EDG-like"/>
    <property type="match status" value="1"/>
</dbReference>
<name>A0A6P4Z289_BRABE</name>
<keyword evidence="4 7" id="KW-1133">Transmembrane helix</keyword>
<evidence type="ECO:0000256" key="4">
    <source>
        <dbReference type="ARBA" id="ARBA00022989"/>
    </source>
</evidence>
<accession>A0A6P4Z289</accession>
<evidence type="ECO:0000313" key="10">
    <source>
        <dbReference type="RefSeq" id="XP_019628059.1"/>
    </source>
</evidence>
<evidence type="ECO:0000313" key="9">
    <source>
        <dbReference type="Proteomes" id="UP000515135"/>
    </source>
</evidence>
<keyword evidence="3 6" id="KW-0812">Transmembrane</keyword>
<dbReference type="SUPFAM" id="SSF81321">
    <property type="entry name" value="Family A G protein-coupled receptor-like"/>
    <property type="match status" value="1"/>
</dbReference>
<keyword evidence="6" id="KW-0807">Transducer</keyword>
<dbReference type="OrthoDB" id="6144223at2759"/>
<gene>
    <name evidence="10" type="primary">LOC109472662</name>
</gene>
<feature type="transmembrane region" description="Helical" evidence="7">
    <location>
        <begin position="218"/>
        <end position="238"/>
    </location>
</feature>
<evidence type="ECO:0000256" key="2">
    <source>
        <dbReference type="ARBA" id="ARBA00022475"/>
    </source>
</evidence>
<dbReference type="AlphaFoldDB" id="A0A6P4Z289"/>
<dbReference type="Pfam" id="PF00001">
    <property type="entry name" value="7tm_1"/>
    <property type="match status" value="1"/>
</dbReference>
<comment type="subcellular location">
    <subcellularLocation>
        <location evidence="1">Cell membrane</location>
        <topology evidence="1">Multi-pass membrane protein</topology>
    </subcellularLocation>
</comment>
<feature type="transmembrane region" description="Helical" evidence="7">
    <location>
        <begin position="101"/>
        <end position="122"/>
    </location>
</feature>
<feature type="transmembrane region" description="Helical" evidence="7">
    <location>
        <begin position="176"/>
        <end position="197"/>
    </location>
</feature>
<feature type="transmembrane region" description="Helical" evidence="7">
    <location>
        <begin position="134"/>
        <end position="156"/>
    </location>
</feature>
<keyword evidence="5 7" id="KW-0472">Membrane</keyword>
<dbReference type="GO" id="GO:0004930">
    <property type="term" value="F:G protein-coupled receptor activity"/>
    <property type="evidence" value="ECO:0007669"/>
    <property type="project" value="UniProtKB-KW"/>
</dbReference>
<feature type="transmembrane region" description="Helical" evidence="7">
    <location>
        <begin position="258"/>
        <end position="279"/>
    </location>
</feature>
<dbReference type="InterPro" id="IPR017452">
    <property type="entry name" value="GPCR_Rhodpsn_7TM"/>
</dbReference>
<dbReference type="PANTHER" id="PTHR22750">
    <property type="entry name" value="G-PROTEIN COUPLED RECEPTOR"/>
    <property type="match status" value="1"/>
</dbReference>
<evidence type="ECO:0000256" key="7">
    <source>
        <dbReference type="SAM" id="Phobius"/>
    </source>
</evidence>
<evidence type="ECO:0000256" key="3">
    <source>
        <dbReference type="ARBA" id="ARBA00022692"/>
    </source>
</evidence>
<feature type="transmembrane region" description="Helical" evidence="7">
    <location>
        <begin position="343"/>
        <end position="363"/>
    </location>
</feature>
<sequence>MVSLLKPIVVALLIFIHAILYAGVLSASVPGLGVTKQQVGDNTSISSNSTSRNVSSKICDPSSAINNSEIAVNVTSNVSTCLSTVVTNLSSTNEEDGSTGILVYLSACVGTWAVVANSLPLAAIIKQEHLQTPAYILMANLAASDVLTGFSSLLSAGTRVYFVQTATSPSEALLRFRFTILLLSGMSSAYGLMALTAERYWFIVHGMTYVNNVTNDKCKLVAVLVWAWSLLLAILPTFDWYCEGRFDERCIPLGAGLSFNYAVVVLVFIFIPIAAIIFLNMGILWCLWKQVNAIAAQEAAVGAQPSTSRKSAFTVVLITVVFLVGWLPLAVRMALFTRYNTPMSTVLVFVALNSSSNPVIYGFRLKEVRRGVVRLFTNH</sequence>
<evidence type="ECO:0000256" key="6">
    <source>
        <dbReference type="RuleBase" id="RU000688"/>
    </source>
</evidence>
<reference evidence="10" key="1">
    <citation type="submission" date="2025-08" db="UniProtKB">
        <authorList>
            <consortium name="RefSeq"/>
        </authorList>
    </citation>
    <scope>IDENTIFICATION</scope>
    <source>
        <tissue evidence="10">Gonad</tissue>
    </source>
</reference>
<evidence type="ECO:0000256" key="5">
    <source>
        <dbReference type="ARBA" id="ARBA00023136"/>
    </source>
</evidence>
<dbReference type="GeneID" id="109472662"/>
<feature type="transmembrane region" description="Helical" evidence="7">
    <location>
        <begin position="312"/>
        <end position="331"/>
    </location>
</feature>
<dbReference type="GO" id="GO:0005886">
    <property type="term" value="C:plasma membrane"/>
    <property type="evidence" value="ECO:0007669"/>
    <property type="project" value="UniProtKB-SubCell"/>
</dbReference>
<dbReference type="PROSITE" id="PS50262">
    <property type="entry name" value="G_PROTEIN_RECEP_F1_2"/>
    <property type="match status" value="1"/>
</dbReference>
<comment type="similarity">
    <text evidence="6">Belongs to the G-protein coupled receptor 1 family.</text>
</comment>
<dbReference type="PROSITE" id="PS00237">
    <property type="entry name" value="G_PROTEIN_RECEP_F1_1"/>
    <property type="match status" value="1"/>
</dbReference>
<evidence type="ECO:0000259" key="8">
    <source>
        <dbReference type="PROSITE" id="PS50262"/>
    </source>
</evidence>
<evidence type="ECO:0000256" key="1">
    <source>
        <dbReference type="ARBA" id="ARBA00004651"/>
    </source>
</evidence>